<dbReference type="RefSeq" id="WP_106301045.1">
    <property type="nucleotide sequence ID" value="NZ_JBEPLY010000011.1"/>
</dbReference>
<evidence type="ECO:0000256" key="2">
    <source>
        <dbReference type="ARBA" id="ARBA00023125"/>
    </source>
</evidence>
<organism evidence="5 6">
    <name type="scientific">Martelella mangrovi</name>
    <dbReference type="NCBI Taxonomy" id="1397477"/>
    <lineage>
        <taxon>Bacteria</taxon>
        <taxon>Pseudomonadati</taxon>
        <taxon>Pseudomonadota</taxon>
        <taxon>Alphaproteobacteria</taxon>
        <taxon>Hyphomicrobiales</taxon>
        <taxon>Aurantimonadaceae</taxon>
        <taxon>Martelella</taxon>
    </lineage>
</organism>
<keyword evidence="2 5" id="KW-0238">DNA-binding</keyword>
<dbReference type="PANTHER" id="PTHR33204">
    <property type="entry name" value="TRANSCRIPTIONAL REGULATOR, MARR FAMILY"/>
    <property type="match status" value="1"/>
</dbReference>
<proteinExistence type="predicted"/>
<reference evidence="5 6" key="1">
    <citation type="submission" date="2024-06" db="EMBL/GenBank/DDBJ databases">
        <title>Genomic Encyclopedia of Type Strains, Phase IV (KMG-IV): sequencing the most valuable type-strain genomes for metagenomic binning, comparative biology and taxonomic classification.</title>
        <authorList>
            <person name="Goeker M."/>
        </authorList>
    </citation>
    <scope>NUCLEOTIDE SEQUENCE [LARGE SCALE GENOMIC DNA]</scope>
    <source>
        <strain evidence="5 6">DSM 28102</strain>
    </source>
</reference>
<dbReference type="Pfam" id="PF01638">
    <property type="entry name" value="HxlR"/>
    <property type="match status" value="1"/>
</dbReference>
<evidence type="ECO:0000256" key="1">
    <source>
        <dbReference type="ARBA" id="ARBA00023015"/>
    </source>
</evidence>
<protein>
    <submittedName>
        <fullName evidence="5">DNA-binding HxlR family transcriptional regulator</fullName>
    </submittedName>
</protein>
<evidence type="ECO:0000313" key="5">
    <source>
        <dbReference type="EMBL" id="MET3601069.1"/>
    </source>
</evidence>
<sequence length="133" mass="15442">MDKLFQDRMETLLGARDIESCPVRDVLSRVSGKWSTLLLLALSDGPRRFSELKRFAPDISQRMLTKSLTDLRRDGYITRTVYPTQPPQVEYALTEAGHSFLEAWHGVVVWARDNRHLVHEARQRFDSEEGQDR</sequence>
<dbReference type="PROSITE" id="PS51118">
    <property type="entry name" value="HTH_HXLR"/>
    <property type="match status" value="1"/>
</dbReference>
<dbReference type="GO" id="GO:0003677">
    <property type="term" value="F:DNA binding"/>
    <property type="evidence" value="ECO:0007669"/>
    <property type="project" value="UniProtKB-KW"/>
</dbReference>
<dbReference type="EMBL" id="JBEPLY010000011">
    <property type="protein sequence ID" value="MET3601069.1"/>
    <property type="molecule type" value="Genomic_DNA"/>
</dbReference>
<comment type="caution">
    <text evidence="5">The sequence shown here is derived from an EMBL/GenBank/DDBJ whole genome shotgun (WGS) entry which is preliminary data.</text>
</comment>
<dbReference type="InterPro" id="IPR002577">
    <property type="entry name" value="HTH_HxlR"/>
</dbReference>
<keyword evidence="3" id="KW-0804">Transcription</keyword>
<dbReference type="SUPFAM" id="SSF46785">
    <property type="entry name" value="Winged helix' DNA-binding domain"/>
    <property type="match status" value="1"/>
</dbReference>
<feature type="domain" description="HTH hxlR-type" evidence="4">
    <location>
        <begin position="21"/>
        <end position="119"/>
    </location>
</feature>
<accession>A0ABV2IDV3</accession>
<evidence type="ECO:0000259" key="4">
    <source>
        <dbReference type="PROSITE" id="PS51118"/>
    </source>
</evidence>
<dbReference type="InterPro" id="IPR036388">
    <property type="entry name" value="WH-like_DNA-bd_sf"/>
</dbReference>
<keyword evidence="6" id="KW-1185">Reference proteome</keyword>
<dbReference type="Gene3D" id="1.10.10.10">
    <property type="entry name" value="Winged helix-like DNA-binding domain superfamily/Winged helix DNA-binding domain"/>
    <property type="match status" value="1"/>
</dbReference>
<dbReference type="PANTHER" id="PTHR33204:SF39">
    <property type="entry name" value="TRANSCRIPTIONAL REGULATORY PROTEIN"/>
    <property type="match status" value="1"/>
</dbReference>
<evidence type="ECO:0000313" key="6">
    <source>
        <dbReference type="Proteomes" id="UP001549164"/>
    </source>
</evidence>
<name>A0ABV2IDV3_9HYPH</name>
<keyword evidence="1" id="KW-0805">Transcription regulation</keyword>
<gene>
    <name evidence="5" type="ORF">ABID12_003020</name>
</gene>
<evidence type="ECO:0000256" key="3">
    <source>
        <dbReference type="ARBA" id="ARBA00023163"/>
    </source>
</evidence>
<dbReference type="InterPro" id="IPR036390">
    <property type="entry name" value="WH_DNA-bd_sf"/>
</dbReference>
<dbReference type="Proteomes" id="UP001549164">
    <property type="component" value="Unassembled WGS sequence"/>
</dbReference>